<dbReference type="GO" id="GO:0000287">
    <property type="term" value="F:magnesium ion binding"/>
    <property type="evidence" value="ECO:0007669"/>
    <property type="project" value="UniProtKB-UniRule"/>
</dbReference>
<dbReference type="AlphaFoldDB" id="A0A9X2FUH6"/>
<accession>A0A9X2FUH6</accession>
<feature type="binding site" evidence="8">
    <location>
        <position position="119"/>
    </location>
    <ligand>
        <name>ATP</name>
        <dbReference type="ChEBI" id="CHEBI:30616"/>
    </ligand>
</feature>
<feature type="binding site" evidence="8">
    <location>
        <position position="84"/>
    </location>
    <ligand>
        <name>ATP</name>
        <dbReference type="ChEBI" id="CHEBI:30616"/>
    </ligand>
</feature>
<comment type="function">
    <text evidence="8">Nucleotidyltransferase involved in the post-translational modification of proteins. It can catalyze the addition of adenosine monophosphate (AMP) or uridine monophosphate (UMP) to a protein, resulting in modifications known as AMPylation and UMPylation.</text>
</comment>
<comment type="catalytic activity">
    <reaction evidence="8">
        <text>L-threonyl-[protein] + ATP = 3-O-(5'-adenylyl)-L-threonyl-[protein] + diphosphate</text>
        <dbReference type="Rhea" id="RHEA:54292"/>
        <dbReference type="Rhea" id="RHEA-COMP:11060"/>
        <dbReference type="Rhea" id="RHEA-COMP:13847"/>
        <dbReference type="ChEBI" id="CHEBI:30013"/>
        <dbReference type="ChEBI" id="CHEBI:30616"/>
        <dbReference type="ChEBI" id="CHEBI:33019"/>
        <dbReference type="ChEBI" id="CHEBI:138113"/>
        <dbReference type="EC" id="2.7.7.108"/>
    </reaction>
</comment>
<comment type="catalytic activity">
    <reaction evidence="8">
        <text>L-tyrosyl-[protein] + UTP = O-(5'-uridylyl)-L-tyrosyl-[protein] + diphosphate</text>
        <dbReference type="Rhea" id="RHEA:83887"/>
        <dbReference type="Rhea" id="RHEA-COMP:10136"/>
        <dbReference type="Rhea" id="RHEA-COMP:20238"/>
        <dbReference type="ChEBI" id="CHEBI:33019"/>
        <dbReference type="ChEBI" id="CHEBI:46398"/>
        <dbReference type="ChEBI" id="CHEBI:46858"/>
        <dbReference type="ChEBI" id="CHEBI:90602"/>
    </reaction>
</comment>
<keyword evidence="7 8" id="KW-0460">Magnesium</keyword>
<dbReference type="PANTHER" id="PTHR32057">
    <property type="entry name" value="PROTEIN ADENYLYLTRANSFERASE SELO, MITOCHONDRIAL"/>
    <property type="match status" value="1"/>
</dbReference>
<dbReference type="EMBL" id="JAMZDE010000007">
    <property type="protein sequence ID" value="MCP1339502.1"/>
    <property type="molecule type" value="Genomic_DNA"/>
</dbReference>
<protein>
    <recommendedName>
        <fullName evidence="8">Protein nucleotidyltransferase YdiU</fullName>
        <ecNumber evidence="8">2.7.7.-</ecNumber>
    </recommendedName>
    <alternativeName>
        <fullName evidence="8">Protein adenylyltransferase YdiU</fullName>
        <ecNumber evidence="8">2.7.7.108</ecNumber>
    </alternativeName>
    <alternativeName>
        <fullName evidence="8">Protein uridylyltransferase YdiU</fullName>
        <ecNumber evidence="8">2.7.7.-</ecNumber>
    </alternativeName>
</protein>
<comment type="similarity">
    <text evidence="1 8">Belongs to the SELO family.</text>
</comment>
<dbReference type="InterPro" id="IPR003846">
    <property type="entry name" value="SelO"/>
</dbReference>
<keyword evidence="4 8" id="KW-0479">Metal-binding</keyword>
<dbReference type="Proteomes" id="UP001139474">
    <property type="component" value="Unassembled WGS sequence"/>
</dbReference>
<dbReference type="GO" id="GO:0005524">
    <property type="term" value="F:ATP binding"/>
    <property type="evidence" value="ECO:0007669"/>
    <property type="project" value="UniProtKB-UniRule"/>
</dbReference>
<evidence type="ECO:0000313" key="10">
    <source>
        <dbReference type="Proteomes" id="UP001139474"/>
    </source>
</evidence>
<evidence type="ECO:0000256" key="2">
    <source>
        <dbReference type="ARBA" id="ARBA00022679"/>
    </source>
</evidence>
<dbReference type="GO" id="GO:0070733">
    <property type="term" value="F:AMPylase activity"/>
    <property type="evidence" value="ECO:0007669"/>
    <property type="project" value="UniProtKB-EC"/>
</dbReference>
<feature type="active site" description="Proton acceptor" evidence="8">
    <location>
        <position position="243"/>
    </location>
</feature>
<dbReference type="EC" id="2.7.7.-" evidence="8"/>
<gene>
    <name evidence="8" type="primary">ydiU</name>
    <name evidence="8" type="synonym">selO</name>
    <name evidence="9" type="ORF">NJR55_07825</name>
</gene>
<comment type="catalytic activity">
    <reaction evidence="8">
        <text>L-histidyl-[protein] + UTP = N(tele)-(5'-uridylyl)-L-histidyl-[protein] + diphosphate</text>
        <dbReference type="Rhea" id="RHEA:83891"/>
        <dbReference type="Rhea" id="RHEA-COMP:9745"/>
        <dbReference type="Rhea" id="RHEA-COMP:20239"/>
        <dbReference type="ChEBI" id="CHEBI:29979"/>
        <dbReference type="ChEBI" id="CHEBI:33019"/>
        <dbReference type="ChEBI" id="CHEBI:46398"/>
        <dbReference type="ChEBI" id="CHEBI:233474"/>
    </reaction>
</comment>
<evidence type="ECO:0000256" key="6">
    <source>
        <dbReference type="ARBA" id="ARBA00022840"/>
    </source>
</evidence>
<keyword evidence="6 8" id="KW-0067">ATP-binding</keyword>
<dbReference type="RefSeq" id="WP_253619348.1">
    <property type="nucleotide sequence ID" value="NZ_JAMZDE010000007.1"/>
</dbReference>
<evidence type="ECO:0000256" key="1">
    <source>
        <dbReference type="ARBA" id="ARBA00009747"/>
    </source>
</evidence>
<evidence type="ECO:0000256" key="4">
    <source>
        <dbReference type="ARBA" id="ARBA00022723"/>
    </source>
</evidence>
<organism evidence="9 10">
    <name type="scientific">Idiomarina rhizosphaerae</name>
    <dbReference type="NCBI Taxonomy" id="2961572"/>
    <lineage>
        <taxon>Bacteria</taxon>
        <taxon>Pseudomonadati</taxon>
        <taxon>Pseudomonadota</taxon>
        <taxon>Gammaproteobacteria</taxon>
        <taxon>Alteromonadales</taxon>
        <taxon>Idiomarinaceae</taxon>
        <taxon>Idiomarina</taxon>
    </lineage>
</organism>
<reference evidence="9" key="1">
    <citation type="submission" date="2022-06" db="EMBL/GenBank/DDBJ databases">
        <title>Idiomarina rhizosphaerae M1R2S28.</title>
        <authorList>
            <person name="Sun J.-Q."/>
            <person name="Li L.-F."/>
        </authorList>
    </citation>
    <scope>NUCLEOTIDE SEQUENCE</scope>
    <source>
        <strain evidence="9">M1R2S28</strain>
    </source>
</reference>
<dbReference type="GO" id="GO:0030145">
    <property type="term" value="F:manganese ion binding"/>
    <property type="evidence" value="ECO:0007669"/>
    <property type="project" value="UniProtKB-UniRule"/>
</dbReference>
<proteinExistence type="inferred from homology"/>
<feature type="binding site" evidence="8">
    <location>
        <position position="118"/>
    </location>
    <ligand>
        <name>ATP</name>
        <dbReference type="ChEBI" id="CHEBI:30616"/>
    </ligand>
</feature>
<sequence>MPIVFDNRFARKFPEITTRQPIKPDGEVSLRWLNSQLWAELTKGETPPAELSQWLGGLESWPGTEPVAQKYAGHQFGHFNPYLGDGRGLLLGQAVVGEKITDIHIKGAGPTPYSRGADGRAVLRSSIRELLASEALHALTIPTTRALALISTQGKIQRERVEPGAMLARTATTHVRFGHFEHCFHRGLEDTMHNLWQDTIEVTWPHLADADIAEQFSQVVKSTADMIAAWQAYGFIHGVMNTDNMSLAGETFDFGPYAFLDNYQPEKIFNHTDAGGRYGLLQQPGVGLWNLQRLAQAVSPLIESDKLRAALDTYEPELREAYLNRMTKRLGMSSVPANERMQLVGGWLSLLEVNQADYQLAFRDLIDSLEAREPKGLLAQSGESWWQEYNKAVNGKTDIDVMKRVNPWVIVRTHHAQRVIDAAEAGDDSLLNDYMQALMNPFAESLRESVWAKPPTAEEQVSELSCSS</sequence>
<comment type="catalytic activity">
    <reaction evidence="8">
        <text>L-tyrosyl-[protein] + ATP = O-(5'-adenylyl)-L-tyrosyl-[protein] + diphosphate</text>
        <dbReference type="Rhea" id="RHEA:54288"/>
        <dbReference type="Rhea" id="RHEA-COMP:10136"/>
        <dbReference type="Rhea" id="RHEA-COMP:13846"/>
        <dbReference type="ChEBI" id="CHEBI:30616"/>
        <dbReference type="ChEBI" id="CHEBI:33019"/>
        <dbReference type="ChEBI" id="CHEBI:46858"/>
        <dbReference type="ChEBI" id="CHEBI:83624"/>
        <dbReference type="EC" id="2.7.7.108"/>
    </reaction>
</comment>
<evidence type="ECO:0000256" key="7">
    <source>
        <dbReference type="ARBA" id="ARBA00022842"/>
    </source>
</evidence>
<feature type="binding site" evidence="8">
    <location>
        <position position="169"/>
    </location>
    <ligand>
        <name>ATP</name>
        <dbReference type="ChEBI" id="CHEBI:30616"/>
    </ligand>
</feature>
<keyword evidence="3 8" id="KW-0548">Nucleotidyltransferase</keyword>
<evidence type="ECO:0000256" key="5">
    <source>
        <dbReference type="ARBA" id="ARBA00022741"/>
    </source>
</evidence>
<comment type="catalytic activity">
    <reaction evidence="8">
        <text>L-seryl-[protein] + ATP = 3-O-(5'-adenylyl)-L-seryl-[protein] + diphosphate</text>
        <dbReference type="Rhea" id="RHEA:58120"/>
        <dbReference type="Rhea" id="RHEA-COMP:9863"/>
        <dbReference type="Rhea" id="RHEA-COMP:15073"/>
        <dbReference type="ChEBI" id="CHEBI:29999"/>
        <dbReference type="ChEBI" id="CHEBI:30616"/>
        <dbReference type="ChEBI" id="CHEBI:33019"/>
        <dbReference type="ChEBI" id="CHEBI:142516"/>
        <dbReference type="EC" id="2.7.7.108"/>
    </reaction>
</comment>
<evidence type="ECO:0000313" key="9">
    <source>
        <dbReference type="EMBL" id="MCP1339502.1"/>
    </source>
</evidence>
<evidence type="ECO:0000256" key="8">
    <source>
        <dbReference type="HAMAP-Rule" id="MF_00692"/>
    </source>
</evidence>
<dbReference type="NCBIfam" id="NF000658">
    <property type="entry name" value="PRK00029.1"/>
    <property type="match status" value="1"/>
</dbReference>
<evidence type="ECO:0000256" key="3">
    <source>
        <dbReference type="ARBA" id="ARBA00022695"/>
    </source>
</evidence>
<name>A0A9X2FUH6_9GAMM</name>
<comment type="caution">
    <text evidence="9">The sequence shown here is derived from an EMBL/GenBank/DDBJ whole genome shotgun (WGS) entry which is preliminary data.</text>
</comment>
<dbReference type="Pfam" id="PF02696">
    <property type="entry name" value="SelO"/>
    <property type="match status" value="1"/>
</dbReference>
<dbReference type="HAMAP" id="MF_00692">
    <property type="entry name" value="SelO"/>
    <property type="match status" value="1"/>
</dbReference>
<feature type="binding site" evidence="8">
    <location>
        <position position="176"/>
    </location>
    <ligand>
        <name>ATP</name>
        <dbReference type="ChEBI" id="CHEBI:30616"/>
    </ligand>
</feature>
<feature type="binding site" evidence="8">
    <location>
        <position position="87"/>
    </location>
    <ligand>
        <name>ATP</name>
        <dbReference type="ChEBI" id="CHEBI:30616"/>
    </ligand>
</feature>
<dbReference type="PANTHER" id="PTHR32057:SF14">
    <property type="entry name" value="PROTEIN ADENYLYLTRANSFERASE SELO, MITOCHONDRIAL"/>
    <property type="match status" value="1"/>
</dbReference>
<keyword evidence="5 8" id="KW-0547">Nucleotide-binding</keyword>
<feature type="binding site" evidence="8">
    <location>
        <position position="253"/>
    </location>
    <ligand>
        <name>ATP</name>
        <dbReference type="ChEBI" id="CHEBI:30616"/>
    </ligand>
</feature>
<keyword evidence="2 8" id="KW-0808">Transferase</keyword>
<keyword evidence="8" id="KW-0464">Manganese</keyword>
<comment type="cofactor">
    <cofactor evidence="8">
        <name>Mg(2+)</name>
        <dbReference type="ChEBI" id="CHEBI:18420"/>
    </cofactor>
    <cofactor evidence="8">
        <name>Mn(2+)</name>
        <dbReference type="ChEBI" id="CHEBI:29035"/>
    </cofactor>
</comment>
<comment type="catalytic activity">
    <reaction evidence="8">
        <text>L-seryl-[protein] + UTP = O-(5'-uridylyl)-L-seryl-[protein] + diphosphate</text>
        <dbReference type="Rhea" id="RHEA:64604"/>
        <dbReference type="Rhea" id="RHEA-COMP:9863"/>
        <dbReference type="Rhea" id="RHEA-COMP:16635"/>
        <dbReference type="ChEBI" id="CHEBI:29999"/>
        <dbReference type="ChEBI" id="CHEBI:33019"/>
        <dbReference type="ChEBI" id="CHEBI:46398"/>
        <dbReference type="ChEBI" id="CHEBI:156051"/>
    </reaction>
</comment>
<feature type="binding site" evidence="8">
    <location>
        <position position="86"/>
    </location>
    <ligand>
        <name>ATP</name>
        <dbReference type="ChEBI" id="CHEBI:30616"/>
    </ligand>
</feature>
<feature type="binding site" evidence="8">
    <location>
        <position position="106"/>
    </location>
    <ligand>
        <name>ATP</name>
        <dbReference type="ChEBI" id="CHEBI:30616"/>
    </ligand>
</feature>
<dbReference type="EC" id="2.7.7.108" evidence="8"/>
<keyword evidence="10" id="KW-1185">Reference proteome</keyword>
<feature type="binding site" evidence="8">
    <location>
        <position position="253"/>
    </location>
    <ligand>
        <name>Mg(2+)</name>
        <dbReference type="ChEBI" id="CHEBI:18420"/>
    </ligand>
</feature>
<feature type="binding site" evidence="8">
    <location>
        <position position="244"/>
    </location>
    <ligand>
        <name>Mg(2+)</name>
        <dbReference type="ChEBI" id="CHEBI:18420"/>
    </ligand>
</feature>